<evidence type="ECO:0000313" key="2">
    <source>
        <dbReference type="Proteomes" id="UP000637578"/>
    </source>
</evidence>
<gene>
    <name evidence="1" type="ORF">GCM10012275_46580</name>
</gene>
<organism evidence="1 2">
    <name type="scientific">Longimycelium tulufanense</name>
    <dbReference type="NCBI Taxonomy" id="907463"/>
    <lineage>
        <taxon>Bacteria</taxon>
        <taxon>Bacillati</taxon>
        <taxon>Actinomycetota</taxon>
        <taxon>Actinomycetes</taxon>
        <taxon>Pseudonocardiales</taxon>
        <taxon>Pseudonocardiaceae</taxon>
        <taxon>Longimycelium</taxon>
    </lineage>
</organism>
<dbReference type="EMBL" id="BMMK01000026">
    <property type="protein sequence ID" value="GGM70827.1"/>
    <property type="molecule type" value="Genomic_DNA"/>
</dbReference>
<reference evidence="1" key="2">
    <citation type="submission" date="2020-09" db="EMBL/GenBank/DDBJ databases">
        <authorList>
            <person name="Sun Q."/>
            <person name="Zhou Y."/>
        </authorList>
    </citation>
    <scope>NUCLEOTIDE SEQUENCE</scope>
    <source>
        <strain evidence="1">CGMCC 4.5737</strain>
    </source>
</reference>
<dbReference type="Proteomes" id="UP000637578">
    <property type="component" value="Unassembled WGS sequence"/>
</dbReference>
<name>A0A8J3FX07_9PSEU</name>
<protein>
    <submittedName>
        <fullName evidence="1">Uncharacterized protein</fullName>
    </submittedName>
</protein>
<dbReference type="RefSeq" id="WP_189060552.1">
    <property type="nucleotide sequence ID" value="NZ_BMMK01000026.1"/>
</dbReference>
<comment type="caution">
    <text evidence="1">The sequence shown here is derived from an EMBL/GenBank/DDBJ whole genome shotgun (WGS) entry which is preliminary data.</text>
</comment>
<reference evidence="1" key="1">
    <citation type="journal article" date="2014" name="Int. J. Syst. Evol. Microbiol.">
        <title>Complete genome sequence of Corynebacterium casei LMG S-19264T (=DSM 44701T), isolated from a smear-ripened cheese.</title>
        <authorList>
            <consortium name="US DOE Joint Genome Institute (JGI-PGF)"/>
            <person name="Walter F."/>
            <person name="Albersmeier A."/>
            <person name="Kalinowski J."/>
            <person name="Ruckert C."/>
        </authorList>
    </citation>
    <scope>NUCLEOTIDE SEQUENCE</scope>
    <source>
        <strain evidence="1">CGMCC 4.5737</strain>
    </source>
</reference>
<keyword evidence="2" id="KW-1185">Reference proteome</keyword>
<sequence length="91" mass="9915">MNTESDLERNVADAVANEAIKSMLRAHGELVDGNEVQIVLITRTVSPDGDNDDEGVARYVHWYPNGSIDPGTKIRMLSVALHNVTQGLDTP</sequence>
<dbReference type="AlphaFoldDB" id="A0A8J3FX07"/>
<proteinExistence type="predicted"/>
<accession>A0A8J3FX07</accession>
<evidence type="ECO:0000313" key="1">
    <source>
        <dbReference type="EMBL" id="GGM70827.1"/>
    </source>
</evidence>